<dbReference type="AlphaFoldDB" id="A0A7C9KCI5"/>
<comment type="caution">
    <text evidence="6">The sequence shown here is derived from an EMBL/GenBank/DDBJ whole genome shotgun (WGS) entry which is preliminary data.</text>
</comment>
<feature type="domain" description="Major facilitator superfamily (MFS) profile" evidence="5">
    <location>
        <begin position="1"/>
        <end position="419"/>
    </location>
</feature>
<feature type="transmembrane region" description="Helical" evidence="4">
    <location>
        <begin position="301"/>
        <end position="322"/>
    </location>
</feature>
<dbReference type="EMBL" id="QWKH01000073">
    <property type="protein sequence ID" value="NBI35093.1"/>
    <property type="molecule type" value="Genomic_DNA"/>
</dbReference>
<dbReference type="InterPro" id="IPR036259">
    <property type="entry name" value="MFS_trans_sf"/>
</dbReference>
<organism evidence="6">
    <name type="scientific">Muribaculaceae bacterium Z82</name>
    <dbReference type="NCBI Taxonomy" id="2304548"/>
    <lineage>
        <taxon>Bacteria</taxon>
        <taxon>Pseudomonadati</taxon>
        <taxon>Bacteroidota</taxon>
        <taxon>Bacteroidia</taxon>
        <taxon>Bacteroidales</taxon>
        <taxon>Muribaculaceae</taxon>
    </lineage>
</organism>
<dbReference type="Pfam" id="PF07690">
    <property type="entry name" value="MFS_1"/>
    <property type="match status" value="1"/>
</dbReference>
<feature type="transmembrane region" description="Helical" evidence="4">
    <location>
        <begin position="393"/>
        <end position="417"/>
    </location>
</feature>
<dbReference type="Gene3D" id="1.20.1250.20">
    <property type="entry name" value="MFS general substrate transporter like domains"/>
    <property type="match status" value="1"/>
</dbReference>
<protein>
    <submittedName>
        <fullName evidence="6">MFS transporter</fullName>
    </submittedName>
</protein>
<keyword evidence="1 4" id="KW-0812">Transmembrane</keyword>
<feature type="transmembrane region" description="Helical" evidence="4">
    <location>
        <begin position="364"/>
        <end position="387"/>
    </location>
</feature>
<dbReference type="SUPFAM" id="SSF103473">
    <property type="entry name" value="MFS general substrate transporter"/>
    <property type="match status" value="1"/>
</dbReference>
<evidence type="ECO:0000256" key="1">
    <source>
        <dbReference type="ARBA" id="ARBA00022692"/>
    </source>
</evidence>
<evidence type="ECO:0000256" key="3">
    <source>
        <dbReference type="ARBA" id="ARBA00023136"/>
    </source>
</evidence>
<dbReference type="InterPro" id="IPR050327">
    <property type="entry name" value="Proton-linked_MCT"/>
</dbReference>
<feature type="transmembrane region" description="Helical" evidence="4">
    <location>
        <begin position="55"/>
        <end position="73"/>
    </location>
</feature>
<dbReference type="PANTHER" id="PTHR11360:SF290">
    <property type="entry name" value="MONOCARBOXYLATE MFS PERMEASE"/>
    <property type="match status" value="1"/>
</dbReference>
<evidence type="ECO:0000259" key="5">
    <source>
        <dbReference type="PROSITE" id="PS50850"/>
    </source>
</evidence>
<feature type="transmembrane region" description="Helical" evidence="4">
    <location>
        <begin position="12"/>
        <end position="35"/>
    </location>
</feature>
<name>A0A7C9KCI5_9BACT</name>
<accession>A0A7C9KCI5</accession>
<evidence type="ECO:0000313" key="6">
    <source>
        <dbReference type="EMBL" id="NBI35093.1"/>
    </source>
</evidence>
<feature type="transmembrane region" description="Helical" evidence="4">
    <location>
        <begin position="110"/>
        <end position="129"/>
    </location>
</feature>
<feature type="transmembrane region" description="Helical" evidence="4">
    <location>
        <begin position="176"/>
        <end position="195"/>
    </location>
</feature>
<feature type="transmembrane region" description="Helical" evidence="4">
    <location>
        <begin position="267"/>
        <end position="289"/>
    </location>
</feature>
<keyword evidence="2 4" id="KW-1133">Transmembrane helix</keyword>
<sequence>MATTKEGKPSKMYYGWWVYVAVCICMLLPCCFTFNTASVYYDSVAEAFGVGKGQVGLYMTFVYATACVANLLWAGKLLEKLDLRIILSTCVVLVGGALIAMSLAQSIYVFYGAGIALGIANAWLLWLIVPVVVGRWFKKNIGFMIGIAMAMTSIGGTVFSPLLAQVIQNAGWRTGYLIEGIVALVVCLPLAAFVVRSRPSDMGLEPLGADDPKVIAREAEAKAAGQDGITLKQALKKPSAFILCCVFAGLANLGLTMNFFFPSFATSIGYDLSVGAMVASCVMIASLVGKVILGWLNDRSIVVSNLVGCVPMIFGLAFMMLFGQDSPMWLYLGGILFGLFFAVQPTNVPQVVRAVFGNVSYDRIFAYVAVVMPLCAAVGSSFWGFIYDATGSYNIAFIVDMVFAALAIVVLFAALAAGKKLKAWAKQDAAK</sequence>
<feature type="transmembrane region" description="Helical" evidence="4">
    <location>
        <begin position="240"/>
        <end position="261"/>
    </location>
</feature>
<evidence type="ECO:0000256" key="2">
    <source>
        <dbReference type="ARBA" id="ARBA00022989"/>
    </source>
</evidence>
<keyword evidence="3 4" id="KW-0472">Membrane</keyword>
<feature type="transmembrane region" description="Helical" evidence="4">
    <location>
        <begin position="328"/>
        <end position="343"/>
    </location>
</feature>
<dbReference type="PROSITE" id="PS50850">
    <property type="entry name" value="MFS"/>
    <property type="match status" value="1"/>
</dbReference>
<evidence type="ECO:0000256" key="4">
    <source>
        <dbReference type="SAM" id="Phobius"/>
    </source>
</evidence>
<dbReference type="InterPro" id="IPR011701">
    <property type="entry name" value="MFS"/>
</dbReference>
<dbReference type="InterPro" id="IPR020846">
    <property type="entry name" value="MFS_dom"/>
</dbReference>
<reference evidence="6" key="1">
    <citation type="submission" date="2018-08" db="EMBL/GenBank/DDBJ databases">
        <title>Murine metabolic-syndrome-specific gut microbial biobank.</title>
        <authorList>
            <person name="Liu C."/>
        </authorList>
    </citation>
    <scope>NUCLEOTIDE SEQUENCE [LARGE SCALE GENOMIC DNA]</scope>
    <source>
        <strain evidence="6">Z82</strain>
    </source>
</reference>
<feature type="transmembrane region" description="Helical" evidence="4">
    <location>
        <begin position="85"/>
        <end position="104"/>
    </location>
</feature>
<feature type="transmembrane region" description="Helical" evidence="4">
    <location>
        <begin position="141"/>
        <end position="164"/>
    </location>
</feature>
<dbReference type="PANTHER" id="PTHR11360">
    <property type="entry name" value="MONOCARBOXYLATE TRANSPORTER"/>
    <property type="match status" value="1"/>
</dbReference>
<gene>
    <name evidence="6" type="ORF">D1639_08650</name>
</gene>
<proteinExistence type="predicted"/>
<dbReference type="GO" id="GO:0022857">
    <property type="term" value="F:transmembrane transporter activity"/>
    <property type="evidence" value="ECO:0007669"/>
    <property type="project" value="InterPro"/>
</dbReference>